<reference evidence="1" key="2">
    <citation type="journal article" date="2022" name="New Phytol.">
        <title>Evolutionary transition to the ectomycorrhizal habit in the genomes of a hyperdiverse lineage of mushroom-forming fungi.</title>
        <authorList>
            <person name="Looney B."/>
            <person name="Miyauchi S."/>
            <person name="Morin E."/>
            <person name="Drula E."/>
            <person name="Courty P.E."/>
            <person name="Kohler A."/>
            <person name="Kuo A."/>
            <person name="LaButti K."/>
            <person name="Pangilinan J."/>
            <person name="Lipzen A."/>
            <person name="Riley R."/>
            <person name="Andreopoulos W."/>
            <person name="He G."/>
            <person name="Johnson J."/>
            <person name="Nolan M."/>
            <person name="Tritt A."/>
            <person name="Barry K.W."/>
            <person name="Grigoriev I.V."/>
            <person name="Nagy L.G."/>
            <person name="Hibbett D."/>
            <person name="Henrissat B."/>
            <person name="Matheny P.B."/>
            <person name="Labbe J."/>
            <person name="Martin F.M."/>
        </authorList>
    </citation>
    <scope>NUCLEOTIDE SEQUENCE</scope>
    <source>
        <strain evidence="1">HHB10654</strain>
    </source>
</reference>
<dbReference type="EMBL" id="MU277202">
    <property type="protein sequence ID" value="KAI0063575.1"/>
    <property type="molecule type" value="Genomic_DNA"/>
</dbReference>
<feature type="non-terminal residue" evidence="1">
    <location>
        <position position="137"/>
    </location>
</feature>
<name>A0ACB8T4A7_9AGAM</name>
<sequence length="137" mass="13568">MPSTSKMIQLLVAASAASTVLAAPLPAQFEERGALSSIFGDAAGEEIENVLKTAVLGSAVGAGVTGAVKGVQSLTQPKTQRDLEARGALSSIFGDAAGEEIENVLKTAVLGSAVGAGVTGTVNGVKSLTQDKSAGTR</sequence>
<evidence type="ECO:0000313" key="2">
    <source>
        <dbReference type="Proteomes" id="UP000814140"/>
    </source>
</evidence>
<keyword evidence="2" id="KW-1185">Reference proteome</keyword>
<proteinExistence type="predicted"/>
<dbReference type="Proteomes" id="UP000814140">
    <property type="component" value="Unassembled WGS sequence"/>
</dbReference>
<protein>
    <submittedName>
        <fullName evidence="1">Uncharacterized protein</fullName>
    </submittedName>
</protein>
<gene>
    <name evidence="1" type="ORF">BV25DRAFT_1915076</name>
</gene>
<reference evidence="1" key="1">
    <citation type="submission" date="2021-03" db="EMBL/GenBank/DDBJ databases">
        <authorList>
            <consortium name="DOE Joint Genome Institute"/>
            <person name="Ahrendt S."/>
            <person name="Looney B.P."/>
            <person name="Miyauchi S."/>
            <person name="Morin E."/>
            <person name="Drula E."/>
            <person name="Courty P.E."/>
            <person name="Chicoki N."/>
            <person name="Fauchery L."/>
            <person name="Kohler A."/>
            <person name="Kuo A."/>
            <person name="Labutti K."/>
            <person name="Pangilinan J."/>
            <person name="Lipzen A."/>
            <person name="Riley R."/>
            <person name="Andreopoulos W."/>
            <person name="He G."/>
            <person name="Johnson J."/>
            <person name="Barry K.W."/>
            <person name="Grigoriev I.V."/>
            <person name="Nagy L."/>
            <person name="Hibbett D."/>
            <person name="Henrissat B."/>
            <person name="Matheny P.B."/>
            <person name="Labbe J."/>
            <person name="Martin F."/>
        </authorList>
    </citation>
    <scope>NUCLEOTIDE SEQUENCE</scope>
    <source>
        <strain evidence="1">HHB10654</strain>
    </source>
</reference>
<comment type="caution">
    <text evidence="1">The sequence shown here is derived from an EMBL/GenBank/DDBJ whole genome shotgun (WGS) entry which is preliminary data.</text>
</comment>
<accession>A0ACB8T4A7</accession>
<organism evidence="1 2">
    <name type="scientific">Artomyces pyxidatus</name>
    <dbReference type="NCBI Taxonomy" id="48021"/>
    <lineage>
        <taxon>Eukaryota</taxon>
        <taxon>Fungi</taxon>
        <taxon>Dikarya</taxon>
        <taxon>Basidiomycota</taxon>
        <taxon>Agaricomycotina</taxon>
        <taxon>Agaricomycetes</taxon>
        <taxon>Russulales</taxon>
        <taxon>Auriscalpiaceae</taxon>
        <taxon>Artomyces</taxon>
    </lineage>
</organism>
<evidence type="ECO:0000313" key="1">
    <source>
        <dbReference type="EMBL" id="KAI0063575.1"/>
    </source>
</evidence>